<dbReference type="InterPro" id="IPR014211">
    <property type="entry name" value="Spore_III_AD"/>
</dbReference>
<keyword evidence="1" id="KW-0812">Transmembrane</keyword>
<dbReference type="AlphaFoldDB" id="A0A410QCI3"/>
<name>A0A410QCI3_9FIRM</name>
<proteinExistence type="predicted"/>
<sequence length="128" mass="14017">MDIFRIVGIGLIATVIIVVLKGIRPEYALLVSVATGIIIFSMVIDKLFNVVQVLSNLAQRANVDFAYFTTILKIIGISYVVEFGAQISKDAGEENIANKIELGGKVIIMVISMPIFIALMDMIIKIFP</sequence>
<protein>
    <submittedName>
        <fullName evidence="2">Stage III sporulation protein AD</fullName>
    </submittedName>
</protein>
<keyword evidence="3" id="KW-1185">Reference proteome</keyword>
<gene>
    <name evidence="2" type="primary">spoIIIAD</name>
    <name evidence="2" type="ORF">EQM13_09305</name>
</gene>
<feature type="transmembrane region" description="Helical" evidence="1">
    <location>
        <begin position="65"/>
        <end position="85"/>
    </location>
</feature>
<feature type="transmembrane region" description="Helical" evidence="1">
    <location>
        <begin position="106"/>
        <end position="127"/>
    </location>
</feature>
<dbReference type="KEGG" id="spoa:EQM13_09305"/>
<dbReference type="NCBIfam" id="TIGR02849">
    <property type="entry name" value="spore_III_AD"/>
    <property type="match status" value="1"/>
</dbReference>
<feature type="transmembrane region" description="Helical" evidence="1">
    <location>
        <begin position="6"/>
        <end position="23"/>
    </location>
</feature>
<dbReference type="Pfam" id="PF06686">
    <property type="entry name" value="SpoIIIAC"/>
    <property type="match status" value="2"/>
</dbReference>
<evidence type="ECO:0000313" key="2">
    <source>
        <dbReference type="EMBL" id="QAT61772.1"/>
    </source>
</evidence>
<dbReference type="Proteomes" id="UP000287969">
    <property type="component" value="Chromosome"/>
</dbReference>
<dbReference type="RefSeq" id="WP_071138609.1">
    <property type="nucleotide sequence ID" value="NZ_CP035282.1"/>
</dbReference>
<feature type="transmembrane region" description="Helical" evidence="1">
    <location>
        <begin position="28"/>
        <end position="45"/>
    </location>
</feature>
<evidence type="ECO:0000313" key="3">
    <source>
        <dbReference type="Proteomes" id="UP000287969"/>
    </source>
</evidence>
<keyword evidence="1" id="KW-1133">Transmembrane helix</keyword>
<organism evidence="2 3">
    <name type="scientific">Acidilutibacter cellobiosedens</name>
    <dbReference type="NCBI Taxonomy" id="2507161"/>
    <lineage>
        <taxon>Bacteria</taxon>
        <taxon>Bacillati</taxon>
        <taxon>Bacillota</taxon>
        <taxon>Tissierellia</taxon>
        <taxon>Tissierellales</taxon>
        <taxon>Acidilutibacteraceae</taxon>
        <taxon>Acidilutibacter</taxon>
    </lineage>
</organism>
<dbReference type="InterPro" id="IPR025664">
    <property type="entry name" value="Spore_III_AC/AD"/>
</dbReference>
<dbReference type="EMBL" id="CP035282">
    <property type="protein sequence ID" value="QAT61772.1"/>
    <property type="molecule type" value="Genomic_DNA"/>
</dbReference>
<accession>A0A410QCI3</accession>
<dbReference type="OrthoDB" id="1682150at2"/>
<evidence type="ECO:0000256" key="1">
    <source>
        <dbReference type="SAM" id="Phobius"/>
    </source>
</evidence>
<keyword evidence="1" id="KW-0472">Membrane</keyword>
<reference evidence="3" key="1">
    <citation type="submission" date="2019-01" db="EMBL/GenBank/DDBJ databases">
        <title>Draft genomes of a novel of Sporanaerobacter strains.</title>
        <authorList>
            <person name="Ma S."/>
        </authorList>
    </citation>
    <scope>NUCLEOTIDE SEQUENCE [LARGE SCALE GENOMIC DNA]</scope>
    <source>
        <strain evidence="3">NJN-17</strain>
    </source>
</reference>